<keyword evidence="4" id="KW-1185">Reference proteome</keyword>
<dbReference type="Gene3D" id="3.30.70.270">
    <property type="match status" value="1"/>
</dbReference>
<dbReference type="CDD" id="cd01949">
    <property type="entry name" value="GGDEF"/>
    <property type="match status" value="1"/>
</dbReference>
<dbReference type="SMART" id="SM00267">
    <property type="entry name" value="GGDEF"/>
    <property type="match status" value="1"/>
</dbReference>
<evidence type="ECO:0000256" key="1">
    <source>
        <dbReference type="SAM" id="Phobius"/>
    </source>
</evidence>
<sequence>MALLDVLQPRDRSEAARTILTLSAVAAVVTSVLALVNPQSAGGRLIALAVIVPVVAVVVGAAWLLTRSERDHPIGWAVIPLLTVVAIVSLDLLTKDVSTSAQVFLFFPALYGSSQLPRWGAVILTAASIAGDIVIAFTLLPARQATIDATYVVAAIVTSAGLLVYAEDRRAALVERLQRQAAIDPLTGLVTRRVLDQAARSALSGAASVYGTALILLDVDKFKSVNDQYGHLAGDEVLIQLAHILLRSARSADIVSRMGGDEIALLLPGCSESAAIRRAEQLCSDVRAHAFMLSDGTQLTLSVSAGVAHAPTHATDLRPLYAAADTALYQAKRSGRDRVGMLHALTGPEVTERLRGAVAS</sequence>
<feature type="transmembrane region" description="Helical" evidence="1">
    <location>
        <begin position="146"/>
        <end position="166"/>
    </location>
</feature>
<dbReference type="SUPFAM" id="SSF55073">
    <property type="entry name" value="Nucleotide cyclase"/>
    <property type="match status" value="1"/>
</dbReference>
<reference evidence="3" key="1">
    <citation type="journal article" date="2018" name="Int. J. Syst. Evol. Microbiol.">
        <title>Jatrophihabitans telluris sp. nov., isolated from sediment soil of lava forest wetlands and the emended description of the genus Jatrophihabitans.</title>
        <authorList>
            <person name="Lee K.C."/>
            <person name="Suh M.K."/>
            <person name="Eom M.K."/>
            <person name="Kim K.K."/>
            <person name="Kim J.S."/>
            <person name="Kim D.S."/>
            <person name="Ko S.H."/>
            <person name="Shin Y.K."/>
            <person name="Lee J.S."/>
        </authorList>
    </citation>
    <scope>NUCLEOTIDE SEQUENCE</scope>
    <source>
        <strain evidence="3">N237</strain>
    </source>
</reference>
<feature type="transmembrane region" description="Helical" evidence="1">
    <location>
        <begin position="15"/>
        <end position="36"/>
    </location>
</feature>
<feature type="transmembrane region" description="Helical" evidence="1">
    <location>
        <begin position="119"/>
        <end position="140"/>
    </location>
</feature>
<protein>
    <submittedName>
        <fullName evidence="3">GGDEF domain-containing protein</fullName>
    </submittedName>
</protein>
<name>A0ABY4QZI6_9ACTN</name>
<accession>A0ABY4QZI6</accession>
<feature type="domain" description="GGDEF" evidence="2">
    <location>
        <begin position="210"/>
        <end position="344"/>
    </location>
</feature>
<gene>
    <name evidence="3" type="ORF">M6D93_18630</name>
</gene>
<dbReference type="InterPro" id="IPR000160">
    <property type="entry name" value="GGDEF_dom"/>
</dbReference>
<evidence type="ECO:0000313" key="3">
    <source>
        <dbReference type="EMBL" id="UQX88276.1"/>
    </source>
</evidence>
<dbReference type="Proteomes" id="UP001056336">
    <property type="component" value="Chromosome"/>
</dbReference>
<dbReference type="RefSeq" id="WP_249771610.1">
    <property type="nucleotide sequence ID" value="NZ_CP097332.1"/>
</dbReference>
<dbReference type="InterPro" id="IPR050469">
    <property type="entry name" value="Diguanylate_Cyclase"/>
</dbReference>
<feature type="transmembrane region" description="Helical" evidence="1">
    <location>
        <begin position="45"/>
        <end position="66"/>
    </location>
</feature>
<evidence type="ECO:0000313" key="4">
    <source>
        <dbReference type="Proteomes" id="UP001056336"/>
    </source>
</evidence>
<organism evidence="3 4">
    <name type="scientific">Jatrophihabitans telluris</name>
    <dbReference type="NCBI Taxonomy" id="2038343"/>
    <lineage>
        <taxon>Bacteria</taxon>
        <taxon>Bacillati</taxon>
        <taxon>Actinomycetota</taxon>
        <taxon>Actinomycetes</taxon>
        <taxon>Jatrophihabitantales</taxon>
        <taxon>Jatrophihabitantaceae</taxon>
        <taxon>Jatrophihabitans</taxon>
    </lineage>
</organism>
<reference evidence="3" key="2">
    <citation type="submission" date="2022-05" db="EMBL/GenBank/DDBJ databases">
        <authorList>
            <person name="Kim J.-S."/>
            <person name="Lee K."/>
            <person name="Suh M."/>
            <person name="Eom M."/>
            <person name="Kim J.-S."/>
            <person name="Kim D.-S."/>
            <person name="Ko S.-H."/>
            <person name="Shin Y."/>
            <person name="Lee J.-S."/>
        </authorList>
    </citation>
    <scope>NUCLEOTIDE SEQUENCE</scope>
    <source>
        <strain evidence="3">N237</strain>
    </source>
</reference>
<keyword evidence="1" id="KW-0472">Membrane</keyword>
<evidence type="ECO:0000259" key="2">
    <source>
        <dbReference type="PROSITE" id="PS50887"/>
    </source>
</evidence>
<keyword evidence="1" id="KW-1133">Transmembrane helix</keyword>
<dbReference type="PROSITE" id="PS50887">
    <property type="entry name" value="GGDEF"/>
    <property type="match status" value="1"/>
</dbReference>
<dbReference type="NCBIfam" id="TIGR00254">
    <property type="entry name" value="GGDEF"/>
    <property type="match status" value="1"/>
</dbReference>
<feature type="transmembrane region" description="Helical" evidence="1">
    <location>
        <begin position="72"/>
        <end position="93"/>
    </location>
</feature>
<dbReference type="InterPro" id="IPR029787">
    <property type="entry name" value="Nucleotide_cyclase"/>
</dbReference>
<dbReference type="InterPro" id="IPR043128">
    <property type="entry name" value="Rev_trsase/Diguanyl_cyclase"/>
</dbReference>
<dbReference type="PANTHER" id="PTHR45138">
    <property type="entry name" value="REGULATORY COMPONENTS OF SENSORY TRANSDUCTION SYSTEM"/>
    <property type="match status" value="1"/>
</dbReference>
<dbReference type="EMBL" id="CP097332">
    <property type="protein sequence ID" value="UQX88276.1"/>
    <property type="molecule type" value="Genomic_DNA"/>
</dbReference>
<dbReference type="PANTHER" id="PTHR45138:SF9">
    <property type="entry name" value="DIGUANYLATE CYCLASE DGCM-RELATED"/>
    <property type="match status" value="1"/>
</dbReference>
<proteinExistence type="predicted"/>
<keyword evidence="1" id="KW-0812">Transmembrane</keyword>
<dbReference type="Pfam" id="PF00990">
    <property type="entry name" value="GGDEF"/>
    <property type="match status" value="1"/>
</dbReference>